<accession>A0ABX0CHT6</accession>
<evidence type="ECO:0000313" key="1">
    <source>
        <dbReference type="EMBL" id="NEW55753.1"/>
    </source>
</evidence>
<evidence type="ECO:0008006" key="3">
    <source>
        <dbReference type="Google" id="ProtNLM"/>
    </source>
</evidence>
<gene>
    <name evidence="1" type="ORF">GV794_08820</name>
</gene>
<dbReference type="EMBL" id="JAAGUX010000011">
    <property type="protein sequence ID" value="NEW55753.1"/>
    <property type="molecule type" value="Genomic_DNA"/>
</dbReference>
<protein>
    <recommendedName>
        <fullName evidence="3">DUF1330 domain-containing protein</fullName>
    </recommendedName>
</protein>
<evidence type="ECO:0000313" key="2">
    <source>
        <dbReference type="Proteomes" id="UP000470876"/>
    </source>
</evidence>
<reference evidence="1 2" key="1">
    <citation type="submission" date="2020-01" db="EMBL/GenBank/DDBJ databases">
        <title>Genetics and antimicrobial susceptibilities of Nocardia species isolated from the soil; a comparison with species isolated from humans.</title>
        <authorList>
            <person name="Carrasco G."/>
            <person name="Monzon S."/>
            <person name="Sansegundo M."/>
            <person name="Garcia E."/>
            <person name="Garrido N."/>
            <person name="Medina M.J."/>
            <person name="Villalon P."/>
            <person name="Ramirez-Arocha A.C."/>
            <person name="Jimenez P."/>
            <person name="Cuesta I."/>
            <person name="Valdezate S."/>
        </authorList>
    </citation>
    <scope>NUCLEOTIDE SEQUENCE [LARGE SCALE GENOMIC DNA]</scope>
    <source>
        <strain evidence="1 2">CNM20110649</strain>
    </source>
</reference>
<sequence>MILCVLLWAHPGQDEALADYEDRVLALMPRHGGRVLNRVRIVDPQDGPTEVQVLEFDAEQGLDTFLADPDRLRWEDVRSGCIDRTEIFRGIGAHI</sequence>
<keyword evidence="2" id="KW-1185">Reference proteome</keyword>
<name>A0ABX0CHT6_9NOCA</name>
<dbReference type="Gene3D" id="3.30.70.100">
    <property type="match status" value="1"/>
</dbReference>
<proteinExistence type="predicted"/>
<dbReference type="Proteomes" id="UP000470876">
    <property type="component" value="Unassembled WGS sequence"/>
</dbReference>
<comment type="caution">
    <text evidence="1">The sequence shown here is derived from an EMBL/GenBank/DDBJ whole genome shotgun (WGS) entry which is preliminary data.</text>
</comment>
<organism evidence="1 2">
    <name type="scientific">Nocardia cyriacigeorgica</name>
    <dbReference type="NCBI Taxonomy" id="135487"/>
    <lineage>
        <taxon>Bacteria</taxon>
        <taxon>Bacillati</taxon>
        <taxon>Actinomycetota</taxon>
        <taxon>Actinomycetes</taxon>
        <taxon>Mycobacteriales</taxon>
        <taxon>Nocardiaceae</taxon>
        <taxon>Nocardia</taxon>
    </lineage>
</organism>
<dbReference type="RefSeq" id="WP_163825327.1">
    <property type="nucleotide sequence ID" value="NZ_JAAGUX010000011.1"/>
</dbReference>